<accession>A0A813M7R0</accession>
<dbReference type="SMART" id="SM00701">
    <property type="entry name" value="PGRP"/>
    <property type="match status" value="1"/>
</dbReference>
<comment type="similarity">
    <text evidence="1">Belongs to the N-acetylmuramoyl-L-alanine amidase 2 family.</text>
</comment>
<dbReference type="PROSITE" id="PS50293">
    <property type="entry name" value="TPR_REGION"/>
    <property type="match status" value="1"/>
</dbReference>
<evidence type="ECO:0000256" key="2">
    <source>
        <dbReference type="PROSITE-ProRule" id="PRU00339"/>
    </source>
</evidence>
<feature type="chain" id="PRO_5032581463" description="Peptidoglycan recognition protein family domain-containing protein" evidence="3">
    <location>
        <begin position="18"/>
        <end position="223"/>
    </location>
</feature>
<dbReference type="GO" id="GO:0008745">
    <property type="term" value="F:N-acetylmuramoyl-L-alanine amidase activity"/>
    <property type="evidence" value="ECO:0007669"/>
    <property type="project" value="InterPro"/>
</dbReference>
<dbReference type="InterPro" id="IPR015510">
    <property type="entry name" value="PGRP"/>
</dbReference>
<dbReference type="EMBL" id="CAJNOE010000007">
    <property type="protein sequence ID" value="CAF0718646.1"/>
    <property type="molecule type" value="Genomic_DNA"/>
</dbReference>
<dbReference type="Gene3D" id="3.40.80.10">
    <property type="entry name" value="Peptidoglycan recognition protein-like"/>
    <property type="match status" value="1"/>
</dbReference>
<dbReference type="SMART" id="SM00028">
    <property type="entry name" value="TPR"/>
    <property type="match status" value="1"/>
</dbReference>
<proteinExistence type="inferred from homology"/>
<dbReference type="InterPro" id="IPR006619">
    <property type="entry name" value="PGRP_domain_met/bac"/>
</dbReference>
<organism evidence="5 6">
    <name type="scientific">Adineta steineri</name>
    <dbReference type="NCBI Taxonomy" id="433720"/>
    <lineage>
        <taxon>Eukaryota</taxon>
        <taxon>Metazoa</taxon>
        <taxon>Spiralia</taxon>
        <taxon>Gnathifera</taxon>
        <taxon>Rotifera</taxon>
        <taxon>Eurotatoria</taxon>
        <taxon>Bdelloidea</taxon>
        <taxon>Adinetida</taxon>
        <taxon>Adinetidae</taxon>
        <taxon>Adineta</taxon>
    </lineage>
</organism>
<evidence type="ECO:0000313" key="5">
    <source>
        <dbReference type="EMBL" id="CAF0718646.1"/>
    </source>
</evidence>
<dbReference type="PROSITE" id="PS50005">
    <property type="entry name" value="TPR"/>
    <property type="match status" value="1"/>
</dbReference>
<protein>
    <recommendedName>
        <fullName evidence="4">Peptidoglycan recognition protein family domain-containing protein</fullName>
    </recommendedName>
</protein>
<feature type="domain" description="Peptidoglycan recognition protein family" evidence="4">
    <location>
        <begin position="73"/>
        <end position="210"/>
    </location>
</feature>
<name>A0A813M7R0_9BILA</name>
<dbReference type="CDD" id="cd06583">
    <property type="entry name" value="PGRP"/>
    <property type="match status" value="1"/>
</dbReference>
<dbReference type="InterPro" id="IPR036505">
    <property type="entry name" value="Amidase/PGRP_sf"/>
</dbReference>
<dbReference type="InterPro" id="IPR019734">
    <property type="entry name" value="TPR_rpt"/>
</dbReference>
<dbReference type="GO" id="GO:0008270">
    <property type="term" value="F:zinc ion binding"/>
    <property type="evidence" value="ECO:0007669"/>
    <property type="project" value="InterPro"/>
</dbReference>
<dbReference type="Proteomes" id="UP000663860">
    <property type="component" value="Unassembled WGS sequence"/>
</dbReference>
<dbReference type="InterPro" id="IPR011990">
    <property type="entry name" value="TPR-like_helical_dom_sf"/>
</dbReference>
<feature type="repeat" description="TPR" evidence="2">
    <location>
        <begin position="168"/>
        <end position="201"/>
    </location>
</feature>
<dbReference type="SUPFAM" id="SSF55846">
    <property type="entry name" value="N-acetylmuramoyl-L-alanine amidase-like"/>
    <property type="match status" value="1"/>
</dbReference>
<dbReference type="Pfam" id="PF13424">
    <property type="entry name" value="TPR_12"/>
    <property type="match status" value="1"/>
</dbReference>
<evidence type="ECO:0000256" key="3">
    <source>
        <dbReference type="SAM" id="SignalP"/>
    </source>
</evidence>
<reference evidence="5" key="1">
    <citation type="submission" date="2021-02" db="EMBL/GenBank/DDBJ databases">
        <authorList>
            <person name="Nowell W R."/>
        </authorList>
    </citation>
    <scope>NUCLEOTIDE SEQUENCE</scope>
</reference>
<dbReference type="AlphaFoldDB" id="A0A813M7R0"/>
<feature type="signal peptide" evidence="3">
    <location>
        <begin position="1"/>
        <end position="17"/>
    </location>
</feature>
<keyword evidence="2" id="KW-0802">TPR repeat</keyword>
<dbReference type="GO" id="GO:0009253">
    <property type="term" value="P:peptidoglycan catabolic process"/>
    <property type="evidence" value="ECO:0007669"/>
    <property type="project" value="InterPro"/>
</dbReference>
<keyword evidence="3" id="KW-0732">Signal</keyword>
<dbReference type="PANTHER" id="PTHR11022">
    <property type="entry name" value="PEPTIDOGLYCAN RECOGNITION PROTEIN"/>
    <property type="match status" value="1"/>
</dbReference>
<dbReference type="PANTHER" id="PTHR11022:SF41">
    <property type="entry name" value="PEPTIDOGLYCAN-RECOGNITION PROTEIN LC-RELATED"/>
    <property type="match status" value="1"/>
</dbReference>
<sequence>MLFLLAIVALLATRIVGDSCQSYNHPTYGKTGKCIKTSNCPNSLYISNLCESQPADVKCCFSSDTSTGTGSCPTIVSRASWGARAAKSKTNMATPVSHVVIHHTTGATCTTKASCITKMKGFQNYHMDSNAWADIGYNFLVGEDALSWYEKALEIQGKTLPENHPHLAGSYSNLGNLYYNMAEYSKALSYFERALDIWQRALPPTHPQLNIVKESIEIVKTKL</sequence>
<dbReference type="SUPFAM" id="SSF48452">
    <property type="entry name" value="TPR-like"/>
    <property type="match status" value="1"/>
</dbReference>
<evidence type="ECO:0000256" key="1">
    <source>
        <dbReference type="ARBA" id="ARBA00007553"/>
    </source>
</evidence>
<evidence type="ECO:0000259" key="4">
    <source>
        <dbReference type="SMART" id="SM00701"/>
    </source>
</evidence>
<gene>
    <name evidence="5" type="ORF">IZO911_LOCUS1649</name>
</gene>
<comment type="caution">
    <text evidence="5">The sequence shown here is derived from an EMBL/GenBank/DDBJ whole genome shotgun (WGS) entry which is preliminary data.</text>
</comment>
<dbReference type="InterPro" id="IPR002502">
    <property type="entry name" value="Amidase_domain"/>
</dbReference>
<evidence type="ECO:0000313" key="6">
    <source>
        <dbReference type="Proteomes" id="UP000663860"/>
    </source>
</evidence>